<organism evidence="1 2">
    <name type="scientific">Endozoicomonas montiporae</name>
    <dbReference type="NCBI Taxonomy" id="1027273"/>
    <lineage>
        <taxon>Bacteria</taxon>
        <taxon>Pseudomonadati</taxon>
        <taxon>Pseudomonadota</taxon>
        <taxon>Gammaproteobacteria</taxon>
        <taxon>Oceanospirillales</taxon>
        <taxon>Endozoicomonadaceae</taxon>
        <taxon>Endozoicomonas</taxon>
    </lineage>
</organism>
<accession>A0A081MYR6</accession>
<evidence type="ECO:0000313" key="1">
    <source>
        <dbReference type="EMBL" id="KEQ11339.1"/>
    </source>
</evidence>
<gene>
    <name evidence="1" type="ORF">GZ77_26010</name>
</gene>
<evidence type="ECO:0000313" key="2">
    <source>
        <dbReference type="Proteomes" id="UP000028006"/>
    </source>
</evidence>
<dbReference type="Proteomes" id="UP000028006">
    <property type="component" value="Unassembled WGS sequence"/>
</dbReference>
<protein>
    <submittedName>
        <fullName evidence="1">Uncharacterized protein</fullName>
    </submittedName>
</protein>
<sequence>MALVSELIPKAIDSSASAGSLTLEYQRNTRSGVVAQLSRIHIPEKGALSKKAAEELAASRKASTVHTERVMEQIITQLVVFFKTPAAQQLDLDKPDTSMVIDLDSTTLQPRPRSLGKNMDIGWIYRLSVDSAAAMIGYNRQKLKNIKLELQIYNLLKVIQYVWVSLDENLKVMPPTRMDIFMQPNFIDDQNAFYFNINKTWVSELLLSDNAYMLYHEELTKKLTSTPRIKLAVFLLGLFDLEALSDPDRAGEILNTPLEKQSGLLHALYNGEKEQPDWNEFKHTSIIKPLPFVKKALQMSHLEFHTNGKKGEAMDCWFAYAVDRATPYPATYESKVPQLALNLENETARQRSSVPIPVNRIASSTVQEETFSPSAKYNWQDISIRQRFIADLSSLLDNLGLTLQPQAVIAAYSAKAEGQTPKSLKAWLYPIRRWLSGNKHPFVATATVENSATKSLQESATTQAPSRKKTVRSTKVTLTRALIDDITIKKAASQALTAYPDFEQYEGEAEDFAVWTVSFFIDHHENNCSEPETAARWKGLFRGYVKNRILMDDMVYAFRAQEFQLNMITETSPFREQIKQLSEIEEKILLRTLALFKIENAEKRLTVTQWYRKAWNWVAVDDLLPQDKITDFYGIRAVRK</sequence>
<proteinExistence type="predicted"/>
<comment type="caution">
    <text evidence="1">The sequence shown here is derived from an EMBL/GenBank/DDBJ whole genome shotgun (WGS) entry which is preliminary data.</text>
</comment>
<reference evidence="1 2" key="1">
    <citation type="submission" date="2014-06" db="EMBL/GenBank/DDBJ databases">
        <title>Whole Genome Sequences of Three Symbiotic Endozoicomonas Bacteria.</title>
        <authorList>
            <person name="Neave M.J."/>
            <person name="Apprill A."/>
            <person name="Voolstra C.R."/>
        </authorList>
    </citation>
    <scope>NUCLEOTIDE SEQUENCE [LARGE SCALE GENOMIC DNA]</scope>
    <source>
        <strain evidence="1 2">LMG 24815</strain>
    </source>
</reference>
<name>A0A081MYR6_9GAMM</name>
<dbReference type="EMBL" id="JOKG01000008">
    <property type="protein sequence ID" value="KEQ11339.1"/>
    <property type="molecule type" value="Genomic_DNA"/>
</dbReference>
<dbReference type="RefSeq" id="WP_034879913.1">
    <property type="nucleotide sequence ID" value="NZ_JOKG01000008.1"/>
</dbReference>
<keyword evidence="2" id="KW-1185">Reference proteome</keyword>
<dbReference type="AlphaFoldDB" id="A0A081MYR6"/>